<evidence type="ECO:0000313" key="1">
    <source>
        <dbReference type="EMBL" id="JAD19424.1"/>
    </source>
</evidence>
<name>A0A0A8XZI7_ARUDO</name>
<reference evidence="1" key="1">
    <citation type="submission" date="2014-09" db="EMBL/GenBank/DDBJ databases">
        <authorList>
            <person name="Magalhaes I.L.F."/>
            <person name="Oliveira U."/>
            <person name="Santos F.R."/>
            <person name="Vidigal T.H.D.A."/>
            <person name="Brescovit A.D."/>
            <person name="Santos A.J."/>
        </authorList>
    </citation>
    <scope>NUCLEOTIDE SEQUENCE</scope>
    <source>
        <tissue evidence="1">Shoot tissue taken approximately 20 cm above the soil surface</tissue>
    </source>
</reference>
<accession>A0A0A8XZI7</accession>
<reference evidence="1" key="2">
    <citation type="journal article" date="2015" name="Data Brief">
        <title>Shoot transcriptome of the giant reed, Arundo donax.</title>
        <authorList>
            <person name="Barrero R.A."/>
            <person name="Guerrero F.D."/>
            <person name="Moolhuijzen P."/>
            <person name="Goolsby J.A."/>
            <person name="Tidwell J."/>
            <person name="Bellgard S.E."/>
            <person name="Bellgard M.I."/>
        </authorList>
    </citation>
    <scope>NUCLEOTIDE SEQUENCE</scope>
    <source>
        <tissue evidence="1">Shoot tissue taken approximately 20 cm above the soil surface</tissue>
    </source>
</reference>
<dbReference type="EMBL" id="GBRH01278471">
    <property type="protein sequence ID" value="JAD19424.1"/>
    <property type="molecule type" value="Transcribed_RNA"/>
</dbReference>
<proteinExistence type="predicted"/>
<sequence length="15" mass="1723">MARWFCRGGLSRAVL</sequence>
<protein>
    <submittedName>
        <fullName evidence="1">Uncharacterized protein</fullName>
    </submittedName>
</protein>
<organism evidence="1">
    <name type="scientific">Arundo donax</name>
    <name type="common">Giant reed</name>
    <name type="synonym">Donax arundinaceus</name>
    <dbReference type="NCBI Taxonomy" id="35708"/>
    <lineage>
        <taxon>Eukaryota</taxon>
        <taxon>Viridiplantae</taxon>
        <taxon>Streptophyta</taxon>
        <taxon>Embryophyta</taxon>
        <taxon>Tracheophyta</taxon>
        <taxon>Spermatophyta</taxon>
        <taxon>Magnoliopsida</taxon>
        <taxon>Liliopsida</taxon>
        <taxon>Poales</taxon>
        <taxon>Poaceae</taxon>
        <taxon>PACMAD clade</taxon>
        <taxon>Arundinoideae</taxon>
        <taxon>Arundineae</taxon>
        <taxon>Arundo</taxon>
    </lineage>
</organism>